<dbReference type="OrthoDB" id="369870at2"/>
<feature type="transmembrane region" description="Helical" evidence="8">
    <location>
        <begin position="130"/>
        <end position="147"/>
    </location>
</feature>
<evidence type="ECO:0000313" key="11">
    <source>
        <dbReference type="Proteomes" id="UP000095209"/>
    </source>
</evidence>
<dbReference type="RefSeq" id="WP_069718373.1">
    <property type="nucleotide sequence ID" value="NZ_MJEH01000055.1"/>
</dbReference>
<protein>
    <submittedName>
        <fullName evidence="10">Transporter</fullName>
    </submittedName>
</protein>
<name>A0A1E5LC37_9BACI</name>
<dbReference type="PANTHER" id="PTHR22911:SF137">
    <property type="entry name" value="SOLUTE CARRIER FAMILY 35 MEMBER G2-RELATED"/>
    <property type="match status" value="1"/>
</dbReference>
<accession>A0A1E5LC37</accession>
<gene>
    <name evidence="10" type="ORF">BFG57_04500</name>
</gene>
<comment type="subcellular location">
    <subcellularLocation>
        <location evidence="1">Cell membrane</location>
        <topology evidence="1">Multi-pass membrane protein</topology>
    </subcellularLocation>
</comment>
<comment type="caution">
    <text evidence="10">The sequence shown here is derived from an EMBL/GenBank/DDBJ whole genome shotgun (WGS) entry which is preliminary data.</text>
</comment>
<evidence type="ECO:0000256" key="8">
    <source>
        <dbReference type="SAM" id="Phobius"/>
    </source>
</evidence>
<evidence type="ECO:0000256" key="3">
    <source>
        <dbReference type="ARBA" id="ARBA00022448"/>
    </source>
</evidence>
<dbReference type="InterPro" id="IPR004626">
    <property type="entry name" value="RarD"/>
</dbReference>
<feature type="transmembrane region" description="Helical" evidence="8">
    <location>
        <begin position="245"/>
        <end position="264"/>
    </location>
</feature>
<keyword evidence="7 8" id="KW-0472">Membrane</keyword>
<evidence type="ECO:0000256" key="5">
    <source>
        <dbReference type="ARBA" id="ARBA00022692"/>
    </source>
</evidence>
<feature type="domain" description="EamA" evidence="9">
    <location>
        <begin position="6"/>
        <end position="146"/>
    </location>
</feature>
<dbReference type="Proteomes" id="UP000095209">
    <property type="component" value="Unassembled WGS sequence"/>
</dbReference>
<comment type="similarity">
    <text evidence="2">Belongs to the EamA transporter family.</text>
</comment>
<dbReference type="InterPro" id="IPR000620">
    <property type="entry name" value="EamA_dom"/>
</dbReference>
<dbReference type="NCBIfam" id="TIGR00688">
    <property type="entry name" value="rarD"/>
    <property type="match status" value="1"/>
</dbReference>
<feature type="transmembrane region" description="Helical" evidence="8">
    <location>
        <begin position="75"/>
        <end position="94"/>
    </location>
</feature>
<evidence type="ECO:0000256" key="2">
    <source>
        <dbReference type="ARBA" id="ARBA00007362"/>
    </source>
</evidence>
<organism evidence="10 11">
    <name type="scientific">Bacillus solimangrovi</name>
    <dbReference type="NCBI Taxonomy" id="1305675"/>
    <lineage>
        <taxon>Bacteria</taxon>
        <taxon>Bacillati</taxon>
        <taxon>Bacillota</taxon>
        <taxon>Bacilli</taxon>
        <taxon>Bacillales</taxon>
        <taxon>Bacillaceae</taxon>
        <taxon>Bacillus</taxon>
    </lineage>
</organism>
<reference evidence="10 11" key="1">
    <citation type="submission" date="2016-08" db="EMBL/GenBank/DDBJ databases">
        <title>Genome of Bacillus solimangrovi GH2-4.</title>
        <authorList>
            <person name="Lim S."/>
            <person name="Kim B.-C."/>
        </authorList>
    </citation>
    <scope>NUCLEOTIDE SEQUENCE [LARGE SCALE GENOMIC DNA]</scope>
    <source>
        <strain evidence="10 11">GH2-4</strain>
    </source>
</reference>
<feature type="transmembrane region" description="Helical" evidence="8">
    <location>
        <begin position="37"/>
        <end position="54"/>
    </location>
</feature>
<dbReference type="AlphaFoldDB" id="A0A1E5LC37"/>
<feature type="transmembrane region" description="Helical" evidence="8">
    <location>
        <begin position="106"/>
        <end position="123"/>
    </location>
</feature>
<feature type="domain" description="EamA" evidence="9">
    <location>
        <begin position="155"/>
        <end position="285"/>
    </location>
</feature>
<keyword evidence="6 8" id="KW-1133">Transmembrane helix</keyword>
<dbReference type="Pfam" id="PF00892">
    <property type="entry name" value="EamA"/>
    <property type="match status" value="2"/>
</dbReference>
<dbReference type="GO" id="GO:0005886">
    <property type="term" value="C:plasma membrane"/>
    <property type="evidence" value="ECO:0007669"/>
    <property type="project" value="UniProtKB-SubCell"/>
</dbReference>
<keyword evidence="4" id="KW-1003">Cell membrane</keyword>
<dbReference type="SUPFAM" id="SSF103481">
    <property type="entry name" value="Multidrug resistance efflux transporter EmrE"/>
    <property type="match status" value="2"/>
</dbReference>
<dbReference type="EMBL" id="MJEH01000055">
    <property type="protein sequence ID" value="OEH91636.1"/>
    <property type="molecule type" value="Genomic_DNA"/>
</dbReference>
<feature type="transmembrane region" description="Helical" evidence="8">
    <location>
        <begin position="270"/>
        <end position="292"/>
    </location>
</feature>
<keyword evidence="3" id="KW-0813">Transport</keyword>
<evidence type="ECO:0000256" key="6">
    <source>
        <dbReference type="ARBA" id="ARBA00022989"/>
    </source>
</evidence>
<feature type="transmembrane region" description="Helical" evidence="8">
    <location>
        <begin position="181"/>
        <end position="201"/>
    </location>
</feature>
<keyword evidence="5 8" id="KW-0812">Transmembrane</keyword>
<proteinExistence type="inferred from homology"/>
<evidence type="ECO:0000256" key="7">
    <source>
        <dbReference type="ARBA" id="ARBA00023136"/>
    </source>
</evidence>
<sequence length="303" mass="33836">MNQYKIGISYTVIAYVLWGILPLYWKLLEHVPASEILAHRIVWSFLFVLSIIIFRKRYKAFIQLLRTLIKHPKKMAAILLAGVLVSGNWFIYIWAVNTNHLVEASLGYYINPLLSVLLGVVVLREKLSISQMISVLLAAIGVMILTIQYGQVPWIAISLALSFALYGLAKKLVQLDSMFGLAIETSIVTPIALIFLGSKQIQGTELFFSNSVTTVLLLIGCGIATAIPLLCFAEGVKRIPLSMNGFFQYIAPTISLLIGVFLFQEEFTKVHLASFMCIWFGLIIYTVSNLNIGKQKDKKTLTA</sequence>
<dbReference type="PANTHER" id="PTHR22911">
    <property type="entry name" value="ACYL-MALONYL CONDENSING ENZYME-RELATED"/>
    <property type="match status" value="1"/>
</dbReference>
<dbReference type="InterPro" id="IPR037185">
    <property type="entry name" value="EmrE-like"/>
</dbReference>
<feature type="transmembrane region" description="Helical" evidence="8">
    <location>
        <begin position="7"/>
        <end position="25"/>
    </location>
</feature>
<evidence type="ECO:0000259" key="9">
    <source>
        <dbReference type="Pfam" id="PF00892"/>
    </source>
</evidence>
<evidence type="ECO:0000256" key="1">
    <source>
        <dbReference type="ARBA" id="ARBA00004651"/>
    </source>
</evidence>
<feature type="transmembrane region" description="Helical" evidence="8">
    <location>
        <begin position="207"/>
        <end position="233"/>
    </location>
</feature>
<evidence type="ECO:0000256" key="4">
    <source>
        <dbReference type="ARBA" id="ARBA00022475"/>
    </source>
</evidence>
<keyword evidence="11" id="KW-1185">Reference proteome</keyword>
<evidence type="ECO:0000313" key="10">
    <source>
        <dbReference type="EMBL" id="OEH91636.1"/>
    </source>
</evidence>